<evidence type="ECO:0000259" key="6">
    <source>
        <dbReference type="PROSITE" id="PS50879"/>
    </source>
</evidence>
<feature type="compositionally biased region" description="Low complexity" evidence="5">
    <location>
        <begin position="298"/>
        <end position="310"/>
    </location>
</feature>
<keyword evidence="9" id="KW-1185">Reference proteome</keyword>
<feature type="region of interest" description="Disordered" evidence="5">
    <location>
        <begin position="264"/>
        <end position="378"/>
    </location>
</feature>
<feature type="domain" description="GRF-type" evidence="7">
    <location>
        <begin position="613"/>
        <end position="654"/>
    </location>
</feature>
<evidence type="ECO:0000256" key="4">
    <source>
        <dbReference type="PROSITE-ProRule" id="PRU01343"/>
    </source>
</evidence>
<proteinExistence type="predicted"/>
<feature type="compositionally biased region" description="Polar residues" evidence="5">
    <location>
        <begin position="267"/>
        <end position="296"/>
    </location>
</feature>
<dbReference type="InterPro" id="IPR002156">
    <property type="entry name" value="RNaseH_domain"/>
</dbReference>
<dbReference type="GO" id="GO:0008270">
    <property type="term" value="F:zinc ion binding"/>
    <property type="evidence" value="ECO:0007669"/>
    <property type="project" value="UniProtKB-KW"/>
</dbReference>
<feature type="compositionally biased region" description="Basic and acidic residues" evidence="5">
    <location>
        <begin position="369"/>
        <end position="378"/>
    </location>
</feature>
<feature type="region of interest" description="Disordered" evidence="5">
    <location>
        <begin position="655"/>
        <end position="679"/>
    </location>
</feature>
<dbReference type="InterPro" id="IPR012337">
    <property type="entry name" value="RNaseH-like_sf"/>
</dbReference>
<keyword evidence="2 4" id="KW-0863">Zinc-finger</keyword>
<dbReference type="Gramene" id="GBG72040">
    <property type="protein sequence ID" value="GBG72040"/>
    <property type="gene ID" value="CBR_g10975"/>
</dbReference>
<evidence type="ECO:0000313" key="8">
    <source>
        <dbReference type="EMBL" id="GBG72040.1"/>
    </source>
</evidence>
<dbReference type="Pfam" id="PF06839">
    <property type="entry name" value="Zn_ribbon_GRF"/>
    <property type="match status" value="1"/>
</dbReference>
<dbReference type="Gene3D" id="3.30.420.10">
    <property type="entry name" value="Ribonuclease H-like superfamily/Ribonuclease H"/>
    <property type="match status" value="1"/>
</dbReference>
<dbReference type="InterPro" id="IPR036397">
    <property type="entry name" value="RNaseH_sf"/>
</dbReference>
<feature type="domain" description="RNase H type-1" evidence="6">
    <location>
        <begin position="1"/>
        <end position="132"/>
    </location>
</feature>
<feature type="region of interest" description="Disordered" evidence="5">
    <location>
        <begin position="202"/>
        <end position="238"/>
    </location>
</feature>
<dbReference type="GO" id="GO:0004523">
    <property type="term" value="F:RNA-DNA hybrid ribonuclease activity"/>
    <property type="evidence" value="ECO:0007669"/>
    <property type="project" value="InterPro"/>
</dbReference>
<dbReference type="SUPFAM" id="SSF53098">
    <property type="entry name" value="Ribonuclease H-like"/>
    <property type="match status" value="1"/>
</dbReference>
<protein>
    <submittedName>
        <fullName evidence="8">Uncharacterized protein</fullName>
    </submittedName>
</protein>
<dbReference type="STRING" id="69332.A0A388KPP4"/>
<organism evidence="8 9">
    <name type="scientific">Chara braunii</name>
    <name type="common">Braun's stonewort</name>
    <dbReference type="NCBI Taxonomy" id="69332"/>
    <lineage>
        <taxon>Eukaryota</taxon>
        <taxon>Viridiplantae</taxon>
        <taxon>Streptophyta</taxon>
        <taxon>Charophyceae</taxon>
        <taxon>Charales</taxon>
        <taxon>Characeae</taxon>
        <taxon>Chara</taxon>
    </lineage>
</organism>
<feature type="compositionally biased region" description="Acidic residues" evidence="5">
    <location>
        <begin position="340"/>
        <end position="368"/>
    </location>
</feature>
<evidence type="ECO:0000259" key="7">
    <source>
        <dbReference type="PROSITE" id="PS51999"/>
    </source>
</evidence>
<evidence type="ECO:0000256" key="3">
    <source>
        <dbReference type="ARBA" id="ARBA00022833"/>
    </source>
</evidence>
<dbReference type="Proteomes" id="UP000265515">
    <property type="component" value="Unassembled WGS sequence"/>
</dbReference>
<evidence type="ECO:0000313" key="9">
    <source>
        <dbReference type="Proteomes" id="UP000265515"/>
    </source>
</evidence>
<dbReference type="GO" id="GO:0003676">
    <property type="term" value="F:nucleic acid binding"/>
    <property type="evidence" value="ECO:0007669"/>
    <property type="project" value="InterPro"/>
</dbReference>
<keyword evidence="1" id="KW-0479">Metal-binding</keyword>
<dbReference type="OrthoDB" id="2016287at2759"/>
<evidence type="ECO:0000256" key="1">
    <source>
        <dbReference type="ARBA" id="ARBA00022723"/>
    </source>
</evidence>
<dbReference type="Pfam" id="PF13456">
    <property type="entry name" value="RVT_3"/>
    <property type="match status" value="1"/>
</dbReference>
<dbReference type="PROSITE" id="PS51999">
    <property type="entry name" value="ZF_GRF"/>
    <property type="match status" value="1"/>
</dbReference>
<accession>A0A388KPP4</accession>
<evidence type="ECO:0000256" key="2">
    <source>
        <dbReference type="ARBA" id="ARBA00022771"/>
    </source>
</evidence>
<name>A0A388KPP4_CHABU</name>
<dbReference type="AlphaFoldDB" id="A0A388KPP4"/>
<sequence length="766" mass="83189">MKTYLVRFDGGSRGNPGVSGSGAVLYSPEGRVLSEASVYVGPQSTNNVAEFEGLIVGLRMAIAHRVGSLRAEGDSELIIKQMNGVYRVRKPHLVPLYQKVRNMADRFDFIEFVHIERAKNHVADALANKAMDERRTRLPSIFRGLDAVEAGEEEEEEEEGGRRDFASLYNGGELRYSYGYGDTIDGQTSSLRPLISKKRDLSVMTGGGHSTSFAPAMGETSRVSPSSPDTPMEKRPRSCEAGRAVTVFRRGACCVSGLPMMGVSHDSPASSSSQGEVRSLSPPSGSRQQELYQLTVCSAPPASSSPQSAPSGPPSPGPAQNRHHHGTCISPAVPDALAAGEEEEEEGGEEEDGEGHEQEEEEEEEEEEHGANLHHDCSGGRCGTKTYRFAGKPMRTIEALRSAFPELSISKILELIIGWAQPQIDVCLAAAARERAGIDFESLPSPDVIARKAARGMPPSLSSLPEIAARPSLATTRSPPAPPCIDFESLPQIAPNPAPAPVDFSRLPEIVPLSRLAWDVGTTTFPTRGGAPMMPTSQGCSLAGWERKPSALPPSSPPRMSAQMQEEAGHRGSSPSVVNLLEMSPMAPLTYGRTQDEAGALEPTGKFSEAPFCTCGKPSVKRCVKKEGPNRGRFFYVCADTELRCKFFQWMDDDERGDASPKKQGKGKELVPKGRGNQPSASYTVFGSGVTEKERELFCGTRVNLRPEHGGGVRVSYPYHPDRNEALKKRIDGYKWLPETKEWFCPEYSVPTLRSFLRSVGIPFPW</sequence>
<keyword evidence="3" id="KW-0862">Zinc</keyword>
<feature type="compositionally biased region" description="Basic and acidic residues" evidence="5">
    <location>
        <begin position="657"/>
        <end position="672"/>
    </location>
</feature>
<dbReference type="EMBL" id="BFEA01000158">
    <property type="protein sequence ID" value="GBG72040.1"/>
    <property type="molecule type" value="Genomic_DNA"/>
</dbReference>
<evidence type="ECO:0000256" key="5">
    <source>
        <dbReference type="SAM" id="MobiDB-lite"/>
    </source>
</evidence>
<dbReference type="PANTHER" id="PTHR48475:SF1">
    <property type="entry name" value="RNASE H TYPE-1 DOMAIN-CONTAINING PROTEIN"/>
    <property type="match status" value="1"/>
</dbReference>
<dbReference type="InterPro" id="IPR010666">
    <property type="entry name" value="Znf_GRF"/>
</dbReference>
<dbReference type="PROSITE" id="PS50879">
    <property type="entry name" value="RNASE_H_1"/>
    <property type="match status" value="1"/>
</dbReference>
<dbReference type="PANTHER" id="PTHR48475">
    <property type="entry name" value="RIBONUCLEASE H"/>
    <property type="match status" value="1"/>
</dbReference>
<dbReference type="CDD" id="cd09279">
    <property type="entry name" value="RNase_HI_like"/>
    <property type="match status" value="1"/>
</dbReference>
<reference evidence="8 9" key="1">
    <citation type="journal article" date="2018" name="Cell">
        <title>The Chara Genome: Secondary Complexity and Implications for Plant Terrestrialization.</title>
        <authorList>
            <person name="Nishiyama T."/>
            <person name="Sakayama H."/>
            <person name="Vries J.D."/>
            <person name="Buschmann H."/>
            <person name="Saint-Marcoux D."/>
            <person name="Ullrich K.K."/>
            <person name="Haas F.B."/>
            <person name="Vanderstraeten L."/>
            <person name="Becker D."/>
            <person name="Lang D."/>
            <person name="Vosolsobe S."/>
            <person name="Rombauts S."/>
            <person name="Wilhelmsson P.K.I."/>
            <person name="Janitza P."/>
            <person name="Kern R."/>
            <person name="Heyl A."/>
            <person name="Rumpler F."/>
            <person name="Villalobos L.I.A.C."/>
            <person name="Clay J.M."/>
            <person name="Skokan R."/>
            <person name="Toyoda A."/>
            <person name="Suzuki Y."/>
            <person name="Kagoshima H."/>
            <person name="Schijlen E."/>
            <person name="Tajeshwar N."/>
            <person name="Catarino B."/>
            <person name="Hetherington A.J."/>
            <person name="Saltykova A."/>
            <person name="Bonnot C."/>
            <person name="Breuninger H."/>
            <person name="Symeonidi A."/>
            <person name="Radhakrishnan G.V."/>
            <person name="Van Nieuwerburgh F."/>
            <person name="Deforce D."/>
            <person name="Chang C."/>
            <person name="Karol K.G."/>
            <person name="Hedrich R."/>
            <person name="Ulvskov P."/>
            <person name="Glockner G."/>
            <person name="Delwiche C.F."/>
            <person name="Petrasek J."/>
            <person name="Van de Peer Y."/>
            <person name="Friml J."/>
            <person name="Beilby M."/>
            <person name="Dolan L."/>
            <person name="Kohara Y."/>
            <person name="Sugano S."/>
            <person name="Fujiyama A."/>
            <person name="Delaux P.-M."/>
            <person name="Quint M."/>
            <person name="TheiBen G."/>
            <person name="Hagemann M."/>
            <person name="Harholt J."/>
            <person name="Dunand C."/>
            <person name="Zachgo S."/>
            <person name="Langdale J."/>
            <person name="Maumus F."/>
            <person name="Straeten D.V.D."/>
            <person name="Gould S.B."/>
            <person name="Rensing S.A."/>
        </authorList>
    </citation>
    <scope>NUCLEOTIDE SEQUENCE [LARGE SCALE GENOMIC DNA]</scope>
    <source>
        <strain evidence="8 9">S276</strain>
    </source>
</reference>
<gene>
    <name evidence="8" type="ORF">CBR_g10975</name>
</gene>
<comment type="caution">
    <text evidence="8">The sequence shown here is derived from an EMBL/GenBank/DDBJ whole genome shotgun (WGS) entry which is preliminary data.</text>
</comment>
<feature type="region of interest" description="Disordered" evidence="5">
    <location>
        <begin position="546"/>
        <end position="575"/>
    </location>
</feature>